<proteinExistence type="predicted"/>
<dbReference type="AlphaFoldDB" id="A0A0D6MPG6"/>
<organism evidence="1 2">
    <name type="scientific">Tanticharoenia sakaeratensis NBRC 103193</name>
    <dbReference type="NCBI Taxonomy" id="1231623"/>
    <lineage>
        <taxon>Bacteria</taxon>
        <taxon>Pseudomonadati</taxon>
        <taxon>Pseudomonadota</taxon>
        <taxon>Alphaproteobacteria</taxon>
        <taxon>Acetobacterales</taxon>
        <taxon>Acetobacteraceae</taxon>
        <taxon>Tanticharoenia</taxon>
    </lineage>
</organism>
<gene>
    <name evidence="1" type="ORF">Tasa_048_214</name>
</gene>
<dbReference type="Proteomes" id="UP000032679">
    <property type="component" value="Unassembled WGS sequence"/>
</dbReference>
<dbReference type="OrthoDB" id="7280667at2"/>
<keyword evidence="2" id="KW-1185">Reference proteome</keyword>
<protein>
    <submittedName>
        <fullName evidence="1">Uncharacterized protein</fullName>
    </submittedName>
</protein>
<reference evidence="1 2" key="1">
    <citation type="submission" date="2012-10" db="EMBL/GenBank/DDBJ databases">
        <title>Genome sequencing of Tanticharoenia sakaeratensis NBRC 103193.</title>
        <authorList>
            <person name="Azuma Y."/>
            <person name="Hadano H."/>
            <person name="Hirakawa H."/>
            <person name="Matsushita K."/>
        </authorList>
    </citation>
    <scope>NUCLEOTIDE SEQUENCE [LARGE SCALE GENOMIC DNA]</scope>
    <source>
        <strain evidence="1 2">NBRC 103193</strain>
    </source>
</reference>
<name>A0A0D6MPG6_9PROT</name>
<evidence type="ECO:0000313" key="1">
    <source>
        <dbReference type="EMBL" id="GAN55589.1"/>
    </source>
</evidence>
<comment type="caution">
    <text evidence="1">The sequence shown here is derived from an EMBL/GenBank/DDBJ whole genome shotgun (WGS) entry which is preliminary data.</text>
</comment>
<dbReference type="EMBL" id="BALE01000048">
    <property type="protein sequence ID" value="GAN55589.1"/>
    <property type="molecule type" value="Genomic_DNA"/>
</dbReference>
<sequence>MSLQMAGRCARKAADVVGPTPERLRRDRFRTTNGVTRIVNTVQVLRDAGDICDDEVSAATRWYRDYVFAQHGVVEADAAHPAETERGDVHTWMLGRGKSAVRISDVKAALGLCGHVRLQMMLGQEMSFSAMARILYPGDSDSRARMKVSAQCSFLLEQLATFYRTRTSKRKQKLK</sequence>
<accession>A0A0D6MPG6</accession>
<evidence type="ECO:0000313" key="2">
    <source>
        <dbReference type="Proteomes" id="UP000032679"/>
    </source>
</evidence>